<keyword evidence="4" id="KW-1185">Reference proteome</keyword>
<feature type="region of interest" description="Disordered" evidence="1">
    <location>
        <begin position="69"/>
        <end position="100"/>
    </location>
</feature>
<dbReference type="OrthoDB" id="465742at2"/>
<proteinExistence type="predicted"/>
<dbReference type="Proteomes" id="UP000276103">
    <property type="component" value="Unassembled WGS sequence"/>
</dbReference>
<organism evidence="3 4">
    <name type="scientific">Trichormus variabilis SAG 1403-4b</name>
    <dbReference type="NCBI Taxonomy" id="447716"/>
    <lineage>
        <taxon>Bacteria</taxon>
        <taxon>Bacillati</taxon>
        <taxon>Cyanobacteriota</taxon>
        <taxon>Cyanophyceae</taxon>
        <taxon>Nostocales</taxon>
        <taxon>Nostocaceae</taxon>
        <taxon>Trichormus</taxon>
    </lineage>
</organism>
<dbReference type="EMBL" id="RSCM01000020">
    <property type="protein sequence ID" value="RUS93197.1"/>
    <property type="molecule type" value="Genomic_DNA"/>
</dbReference>
<reference evidence="3 4" key="1">
    <citation type="journal article" date="2019" name="Genome Biol. Evol.">
        <title>Day and night: Metabolic profiles and evolutionary relationships of six axenic non-marine cyanobacteria.</title>
        <authorList>
            <person name="Will S.E."/>
            <person name="Henke P."/>
            <person name="Boedeker C."/>
            <person name="Huang S."/>
            <person name="Brinkmann H."/>
            <person name="Rohde M."/>
            <person name="Jarek M."/>
            <person name="Friedl T."/>
            <person name="Seufert S."/>
            <person name="Schumacher M."/>
            <person name="Overmann J."/>
            <person name="Neumann-Schaal M."/>
            <person name="Petersen J."/>
        </authorList>
    </citation>
    <scope>NUCLEOTIDE SEQUENCE [LARGE SCALE GENOMIC DNA]</scope>
    <source>
        <strain evidence="3 4">SAG 1403-4b</strain>
    </source>
</reference>
<evidence type="ECO:0000313" key="3">
    <source>
        <dbReference type="EMBL" id="RUS93197.1"/>
    </source>
</evidence>
<name>A0A433UH63_ANAVA</name>
<evidence type="ECO:0000256" key="1">
    <source>
        <dbReference type="SAM" id="MobiDB-lite"/>
    </source>
</evidence>
<keyword evidence="2" id="KW-0812">Transmembrane</keyword>
<dbReference type="AlphaFoldDB" id="A0A433UH63"/>
<comment type="caution">
    <text evidence="3">The sequence shown here is derived from an EMBL/GenBank/DDBJ whole genome shotgun (WGS) entry which is preliminary data.</text>
</comment>
<gene>
    <name evidence="3" type="ORF">DSM107003_45130</name>
</gene>
<dbReference type="RefSeq" id="WP_127056318.1">
    <property type="nucleotide sequence ID" value="NZ_RSCM01000020.1"/>
</dbReference>
<evidence type="ECO:0000313" key="4">
    <source>
        <dbReference type="Proteomes" id="UP000276103"/>
    </source>
</evidence>
<accession>A0A433UH63</accession>
<evidence type="ECO:0000256" key="2">
    <source>
        <dbReference type="SAM" id="Phobius"/>
    </source>
</evidence>
<feature type="transmembrane region" description="Helical" evidence="2">
    <location>
        <begin position="41"/>
        <end position="58"/>
    </location>
</feature>
<protein>
    <submittedName>
        <fullName evidence="3">Uncharacterized protein</fullName>
    </submittedName>
</protein>
<keyword evidence="2" id="KW-0472">Membrane</keyword>
<keyword evidence="2" id="KW-1133">Transmembrane helix</keyword>
<sequence length="100" mass="11090">MNAVLPRFLKSTYRKEPIISALITMGVVDALIGGLDDSWSLFAFGLGTAGIALAFKLWRMQQRPPLPEEPVAQHYLPSRSSSPPLPVLTVSKKKPPRKEY</sequence>
<feature type="compositionally biased region" description="Basic residues" evidence="1">
    <location>
        <begin position="91"/>
        <end position="100"/>
    </location>
</feature>